<reference evidence="1" key="1">
    <citation type="submission" date="2014-11" db="EMBL/GenBank/DDBJ databases">
        <authorList>
            <person name="Otto D Thomas"/>
            <person name="Naeem Raeece"/>
        </authorList>
    </citation>
    <scope>NUCLEOTIDE SEQUENCE</scope>
</reference>
<protein>
    <submittedName>
        <fullName evidence="1">Uncharacterized protein</fullName>
    </submittedName>
</protein>
<name>A0A0G4IBU4_9ALVE</name>
<dbReference type="AlphaFoldDB" id="A0A0G4IBU4"/>
<proteinExistence type="predicted"/>
<accession>A0A0G4IBU4</accession>
<dbReference type="InterPro" id="IPR036291">
    <property type="entry name" value="NAD(P)-bd_dom_sf"/>
</dbReference>
<dbReference type="Gene3D" id="3.40.50.720">
    <property type="entry name" value="NAD(P)-binding Rossmann-like Domain"/>
    <property type="match status" value="1"/>
</dbReference>
<dbReference type="EMBL" id="CDMZ01005798">
    <property type="protein sequence ID" value="CEM54571.1"/>
    <property type="molecule type" value="Genomic_DNA"/>
</dbReference>
<dbReference type="PhylomeDB" id="A0A0G4IBU4"/>
<dbReference type="SUPFAM" id="SSF51735">
    <property type="entry name" value="NAD(P)-binding Rossmann-fold domains"/>
    <property type="match status" value="1"/>
</dbReference>
<sequence>MPDSSDDYNRLRDAIREVLNDRVDHVIYAAGTICHANIADTDWAYFAAARGAHLADHAVWSVVKDKMTSEYSTWVSISSLDTRVHTDISQVGYHAAKLYKSGWIVDMHLATRAHPLYDKIRFVSLEPVFVNTTLADRGIEEDILQNSRNAGKEGFLDLKYLVEGGSSERQEVLVDTGDLIYAAVIGINELTDTPEVAEEIGKKPGGFWSKGFPDTGLWFSSPTHGQGEREQNKMEGVRKIRDFDLGSVAFRGIDVP</sequence>
<gene>
    <name evidence="1" type="ORF">Cvel_2208</name>
</gene>
<evidence type="ECO:0000313" key="1">
    <source>
        <dbReference type="EMBL" id="CEM54571.1"/>
    </source>
</evidence>
<organism evidence="1">
    <name type="scientific">Chromera velia CCMP2878</name>
    <dbReference type="NCBI Taxonomy" id="1169474"/>
    <lineage>
        <taxon>Eukaryota</taxon>
        <taxon>Sar</taxon>
        <taxon>Alveolata</taxon>
        <taxon>Colpodellida</taxon>
        <taxon>Chromeraceae</taxon>
        <taxon>Chromera</taxon>
    </lineage>
</organism>
<dbReference type="VEuPathDB" id="CryptoDB:Cvel_2208"/>